<evidence type="ECO:0000313" key="1">
    <source>
        <dbReference type="EMBL" id="KAJ8007594.1"/>
    </source>
</evidence>
<comment type="caution">
    <text evidence="1">The sequence shown here is derived from an EMBL/GenBank/DDBJ whole genome shotgun (WGS) entry which is preliminary data.</text>
</comment>
<proteinExistence type="predicted"/>
<accession>A0ACC2GV64</accession>
<protein>
    <submittedName>
        <fullName evidence="1">Uncharacterized protein</fullName>
    </submittedName>
</protein>
<dbReference type="Proteomes" id="UP001157502">
    <property type="component" value="Chromosome 8"/>
</dbReference>
<reference evidence="1" key="1">
    <citation type="submission" date="2021-05" db="EMBL/GenBank/DDBJ databases">
        <authorList>
            <person name="Pan Q."/>
            <person name="Jouanno E."/>
            <person name="Zahm M."/>
            <person name="Klopp C."/>
            <person name="Cabau C."/>
            <person name="Louis A."/>
            <person name="Berthelot C."/>
            <person name="Parey E."/>
            <person name="Roest Crollius H."/>
            <person name="Montfort J."/>
            <person name="Robinson-Rechavi M."/>
            <person name="Bouchez O."/>
            <person name="Lampietro C."/>
            <person name="Lopez Roques C."/>
            <person name="Donnadieu C."/>
            <person name="Postlethwait J."/>
            <person name="Bobe J."/>
            <person name="Dillon D."/>
            <person name="Chandos A."/>
            <person name="von Hippel F."/>
            <person name="Guiguen Y."/>
        </authorList>
    </citation>
    <scope>NUCLEOTIDE SEQUENCE</scope>
    <source>
        <strain evidence="1">YG-Jan2019</strain>
    </source>
</reference>
<name>A0ACC2GV64_DALPE</name>
<organism evidence="1 2">
    <name type="scientific">Dallia pectoralis</name>
    <name type="common">Alaska blackfish</name>
    <dbReference type="NCBI Taxonomy" id="75939"/>
    <lineage>
        <taxon>Eukaryota</taxon>
        <taxon>Metazoa</taxon>
        <taxon>Chordata</taxon>
        <taxon>Craniata</taxon>
        <taxon>Vertebrata</taxon>
        <taxon>Euteleostomi</taxon>
        <taxon>Actinopterygii</taxon>
        <taxon>Neopterygii</taxon>
        <taxon>Teleostei</taxon>
        <taxon>Protacanthopterygii</taxon>
        <taxon>Esociformes</taxon>
        <taxon>Umbridae</taxon>
        <taxon>Dallia</taxon>
    </lineage>
</organism>
<dbReference type="EMBL" id="CM055735">
    <property type="protein sequence ID" value="KAJ8007594.1"/>
    <property type="molecule type" value="Genomic_DNA"/>
</dbReference>
<gene>
    <name evidence="1" type="ORF">DPEC_G00095650</name>
</gene>
<keyword evidence="2" id="KW-1185">Reference proteome</keyword>
<evidence type="ECO:0000313" key="2">
    <source>
        <dbReference type="Proteomes" id="UP001157502"/>
    </source>
</evidence>
<sequence>MIPEERRVSLVILVCICVLLLALGITLGCLLALTKTYLKAALQNYETRHAEDKHLLTTCNGKEANLSSSLQYLESNHTEVKNLLTTCNVKEANLSSAIQYLESNQTEVKNLLTTCNAQKELVLSKLQQCETNLTAAQAKKCPSGLESYNGSCYHFSEDKLTWEQSQYACIHEGGHLVIIESLQEQEFIRKKVGNAHVGITNMGGTNVGDNYWIGMTDMKTEGVWVWMDNTTLNDSIKFWDLNKGTDADQYPEPNNWEGKEHCAQMGRRCSNQTSCWLDLDCNTPSKRICESRSIK</sequence>